<proteinExistence type="predicted"/>
<dbReference type="InterPro" id="IPR005828">
    <property type="entry name" value="MFS_sugar_transport-like"/>
</dbReference>
<evidence type="ECO:0000256" key="6">
    <source>
        <dbReference type="SAM" id="Phobius"/>
    </source>
</evidence>
<dbReference type="InterPro" id="IPR036259">
    <property type="entry name" value="MFS_trans_sf"/>
</dbReference>
<dbReference type="AlphaFoldDB" id="A0A9N9R6C8"/>
<evidence type="ECO:0000313" key="7">
    <source>
        <dbReference type="EMBL" id="CAG9790436.1"/>
    </source>
</evidence>
<dbReference type="GO" id="GO:0016020">
    <property type="term" value="C:membrane"/>
    <property type="evidence" value="ECO:0007669"/>
    <property type="project" value="UniProtKB-SubCell"/>
</dbReference>
<dbReference type="Pfam" id="PF00083">
    <property type="entry name" value="Sugar_tr"/>
    <property type="match status" value="2"/>
</dbReference>
<dbReference type="Proteomes" id="UP001153714">
    <property type="component" value="Chromosome 22"/>
</dbReference>
<feature type="transmembrane region" description="Helical" evidence="6">
    <location>
        <begin position="48"/>
        <end position="69"/>
    </location>
</feature>
<keyword evidence="2" id="KW-0813">Transport</keyword>
<keyword evidence="5 6" id="KW-0472">Membrane</keyword>
<dbReference type="InterPro" id="IPR045263">
    <property type="entry name" value="GLUT"/>
</dbReference>
<protein>
    <submittedName>
        <fullName evidence="7">Uncharacterized protein</fullName>
    </submittedName>
</protein>
<evidence type="ECO:0000256" key="3">
    <source>
        <dbReference type="ARBA" id="ARBA00022692"/>
    </source>
</evidence>
<comment type="subcellular location">
    <subcellularLocation>
        <location evidence="1">Membrane</location>
    </subcellularLocation>
</comment>
<evidence type="ECO:0000313" key="8">
    <source>
        <dbReference type="Proteomes" id="UP001153714"/>
    </source>
</evidence>
<dbReference type="OrthoDB" id="4540492at2759"/>
<name>A0A9N9R6C8_9NEOP</name>
<gene>
    <name evidence="7" type="ORF">DIATSA_LOCUS8104</name>
</gene>
<evidence type="ECO:0000256" key="5">
    <source>
        <dbReference type="ARBA" id="ARBA00023136"/>
    </source>
</evidence>
<dbReference type="EMBL" id="OU893353">
    <property type="protein sequence ID" value="CAG9790436.1"/>
    <property type="molecule type" value="Genomic_DNA"/>
</dbReference>
<dbReference type="PANTHER" id="PTHR23503">
    <property type="entry name" value="SOLUTE CARRIER FAMILY 2"/>
    <property type="match status" value="1"/>
</dbReference>
<keyword evidence="3 6" id="KW-0812">Transmembrane</keyword>
<dbReference type="GO" id="GO:0015149">
    <property type="term" value="F:hexose transmembrane transporter activity"/>
    <property type="evidence" value="ECO:0007669"/>
    <property type="project" value="TreeGrafter"/>
</dbReference>
<keyword evidence="4 6" id="KW-1133">Transmembrane helix</keyword>
<dbReference type="Gene3D" id="1.20.1250.20">
    <property type="entry name" value="MFS general substrate transporter like domains"/>
    <property type="match status" value="2"/>
</dbReference>
<evidence type="ECO:0000256" key="4">
    <source>
        <dbReference type="ARBA" id="ARBA00022989"/>
    </source>
</evidence>
<evidence type="ECO:0000256" key="2">
    <source>
        <dbReference type="ARBA" id="ARBA00022448"/>
    </source>
</evidence>
<evidence type="ECO:0000256" key="1">
    <source>
        <dbReference type="ARBA" id="ARBA00004370"/>
    </source>
</evidence>
<reference evidence="7" key="2">
    <citation type="submission" date="2022-10" db="EMBL/GenBank/DDBJ databases">
        <authorList>
            <consortium name="ENA_rothamsted_submissions"/>
            <consortium name="culmorum"/>
            <person name="King R."/>
        </authorList>
    </citation>
    <scope>NUCLEOTIDE SEQUENCE</scope>
</reference>
<dbReference type="PANTHER" id="PTHR23503:SF8">
    <property type="entry name" value="FACILITATED GLUCOSE TRANSPORTER PROTEIN 1"/>
    <property type="match status" value="1"/>
</dbReference>
<accession>A0A9N9R6C8</accession>
<keyword evidence="8" id="KW-1185">Reference proteome</keyword>
<feature type="transmembrane region" description="Helical" evidence="6">
    <location>
        <begin position="75"/>
        <end position="96"/>
    </location>
</feature>
<organism evidence="7 8">
    <name type="scientific">Diatraea saccharalis</name>
    <name type="common">sugarcane borer</name>
    <dbReference type="NCBI Taxonomy" id="40085"/>
    <lineage>
        <taxon>Eukaryota</taxon>
        <taxon>Metazoa</taxon>
        <taxon>Ecdysozoa</taxon>
        <taxon>Arthropoda</taxon>
        <taxon>Hexapoda</taxon>
        <taxon>Insecta</taxon>
        <taxon>Pterygota</taxon>
        <taxon>Neoptera</taxon>
        <taxon>Endopterygota</taxon>
        <taxon>Lepidoptera</taxon>
        <taxon>Glossata</taxon>
        <taxon>Ditrysia</taxon>
        <taxon>Pyraloidea</taxon>
        <taxon>Crambidae</taxon>
        <taxon>Crambinae</taxon>
        <taxon>Diatraea</taxon>
    </lineage>
</organism>
<sequence length="125" mass="14096">MVVMVAQQLSGINAVIFFSTDIFSKANLSESESQYATLELFNQSSRPAATAVAVTVNWTANFIVSLSFLPLTLALGSYTFIIFAVLQLLFIIFIFFKVPETKNKTVEEITAMFRQQILKLSWKWV</sequence>
<reference evidence="7" key="1">
    <citation type="submission" date="2021-12" db="EMBL/GenBank/DDBJ databases">
        <authorList>
            <person name="King R."/>
        </authorList>
    </citation>
    <scope>NUCLEOTIDE SEQUENCE</scope>
</reference>
<dbReference type="SUPFAM" id="SSF103473">
    <property type="entry name" value="MFS general substrate transporter"/>
    <property type="match status" value="1"/>
</dbReference>